<feature type="domain" description="DWNN" evidence="4">
    <location>
        <begin position="13"/>
        <end position="84"/>
    </location>
</feature>
<dbReference type="Gene3D" id="3.10.20.90">
    <property type="entry name" value="Phosphatidylinositol 3-kinase Catalytic Subunit, Chain A, domain 1"/>
    <property type="match status" value="1"/>
</dbReference>
<dbReference type="SMART" id="SM01180">
    <property type="entry name" value="DWNN"/>
    <property type="match status" value="1"/>
</dbReference>
<dbReference type="InterPro" id="IPR001841">
    <property type="entry name" value="Znf_RING"/>
</dbReference>
<dbReference type="Pfam" id="PF08783">
    <property type="entry name" value="DWNN"/>
    <property type="match status" value="1"/>
</dbReference>
<evidence type="ECO:0000313" key="6">
    <source>
        <dbReference type="EMBL" id="CAK9103785.1"/>
    </source>
</evidence>
<dbReference type="EMBL" id="CAXAMN010024696">
    <property type="protein sequence ID" value="CAK9089288.1"/>
    <property type="molecule type" value="Genomic_DNA"/>
</dbReference>
<feature type="domain" description="RING-type" evidence="3">
    <location>
        <begin position="132"/>
        <end position="169"/>
    </location>
</feature>
<evidence type="ECO:0000259" key="3">
    <source>
        <dbReference type="PROSITE" id="PS50089"/>
    </source>
</evidence>
<feature type="region of interest" description="Disordered" evidence="2">
    <location>
        <begin position="262"/>
        <end position="281"/>
    </location>
</feature>
<keyword evidence="7" id="KW-1185">Reference proteome</keyword>
<protein>
    <recommendedName>
        <fullName evidence="8">DWNN domain-containing protein</fullName>
    </recommendedName>
</protein>
<keyword evidence="1" id="KW-0862">Zinc</keyword>
<evidence type="ECO:0000256" key="2">
    <source>
        <dbReference type="SAM" id="MobiDB-lite"/>
    </source>
</evidence>
<comment type="caution">
    <text evidence="5">The sequence shown here is derived from an EMBL/GenBank/DDBJ whole genome shotgun (WGS) entry which is preliminary data.</text>
</comment>
<evidence type="ECO:0008006" key="8">
    <source>
        <dbReference type="Google" id="ProtNLM"/>
    </source>
</evidence>
<keyword evidence="1" id="KW-0863">Zinc-finger</keyword>
<dbReference type="Proteomes" id="UP001642484">
    <property type="component" value="Unassembled WGS sequence"/>
</dbReference>
<evidence type="ECO:0000259" key="4">
    <source>
        <dbReference type="PROSITE" id="PS51282"/>
    </source>
</evidence>
<evidence type="ECO:0000313" key="5">
    <source>
        <dbReference type="EMBL" id="CAK9089288.1"/>
    </source>
</evidence>
<name>A0ABP0QNT4_9DINO</name>
<accession>A0ABP0QNT4</accession>
<dbReference type="Gene3D" id="3.30.40.10">
    <property type="entry name" value="Zinc/RING finger domain, C3HC4 (zinc finger)"/>
    <property type="match status" value="1"/>
</dbReference>
<feature type="region of interest" description="Disordered" evidence="2">
    <location>
        <begin position="204"/>
        <end position="243"/>
    </location>
</feature>
<dbReference type="EMBL" id="CAXAMN010026539">
    <property type="protein sequence ID" value="CAK9103785.1"/>
    <property type="molecule type" value="Genomic_DNA"/>
</dbReference>
<dbReference type="InterPro" id="IPR014891">
    <property type="entry name" value="DWNN_domain"/>
</dbReference>
<organism evidence="5 7">
    <name type="scientific">Durusdinium trenchii</name>
    <dbReference type="NCBI Taxonomy" id="1381693"/>
    <lineage>
        <taxon>Eukaryota</taxon>
        <taxon>Sar</taxon>
        <taxon>Alveolata</taxon>
        <taxon>Dinophyceae</taxon>
        <taxon>Suessiales</taxon>
        <taxon>Symbiodiniaceae</taxon>
        <taxon>Durusdinium</taxon>
    </lineage>
</organism>
<proteinExistence type="predicted"/>
<evidence type="ECO:0000313" key="7">
    <source>
        <dbReference type="Proteomes" id="UP001642484"/>
    </source>
</evidence>
<dbReference type="PROSITE" id="PS50089">
    <property type="entry name" value="ZF_RING_2"/>
    <property type="match status" value="1"/>
</dbReference>
<evidence type="ECO:0000256" key="1">
    <source>
        <dbReference type="PROSITE-ProRule" id="PRU00175"/>
    </source>
</evidence>
<dbReference type="PROSITE" id="PS51282">
    <property type="entry name" value="DWNN"/>
    <property type="match status" value="1"/>
</dbReference>
<keyword evidence="1" id="KW-0479">Metal-binding</keyword>
<feature type="compositionally biased region" description="Basic residues" evidence="2">
    <location>
        <begin position="269"/>
        <end position="281"/>
    </location>
</feature>
<dbReference type="InterPro" id="IPR013083">
    <property type="entry name" value="Znf_RING/FYVE/PHD"/>
</dbReference>
<gene>
    <name evidence="5" type="ORF">CCMP2556_LOCUS42994</name>
    <name evidence="6" type="ORF">CCMP2556_LOCUS48697</name>
</gene>
<reference evidence="5 7" key="1">
    <citation type="submission" date="2024-02" db="EMBL/GenBank/DDBJ databases">
        <authorList>
            <person name="Chen Y."/>
            <person name="Shah S."/>
            <person name="Dougan E. K."/>
            <person name="Thang M."/>
            <person name="Chan C."/>
        </authorList>
    </citation>
    <scope>NUCLEOTIDE SEQUENCE [LARGE SCALE GENOMIC DNA]</scope>
</reference>
<sequence length="281" mass="31309">MPFLRSKLDKNAVYFKFAHEGHALEKVEFYGKEIAVGDLRHSIAEMKKLPKVDLQILNESTGEVYARDGHLLSRNIIVTVRRTPIQTQKKPSVLNLEGADLFAPVRKKARVVKKVEPEVPEQKAPCPPEYLCPLCRGIFENPGIARCCGRSACFSCFEEKSDGTCPLCTRQLLEEEKPLPNPRLAEIVASLNLDFFQLPQKTVARQAAGRGPPKTEAPSAVPAPPLAHEEVPHPSTSTPAPIAGATLVPCMLSPEQFHAWQQSLLQSKSHGRRRERRRRSD</sequence>
<dbReference type="SUPFAM" id="SSF57850">
    <property type="entry name" value="RING/U-box"/>
    <property type="match status" value="1"/>
</dbReference>